<name>A0A165GMT1_9BASI</name>
<dbReference type="STRING" id="1353952.A0A165GMT1"/>
<accession>A0A165GMT1</accession>
<dbReference type="AlphaFoldDB" id="A0A165GMT1"/>
<feature type="domain" description="Replication factor A C-terminal" evidence="3">
    <location>
        <begin position="274"/>
        <end position="370"/>
    </location>
</feature>
<dbReference type="InterPro" id="IPR013955">
    <property type="entry name" value="Rep_factor-A_C"/>
</dbReference>
<keyword evidence="6" id="KW-1185">Reference proteome</keyword>
<dbReference type="OrthoDB" id="1751331at2759"/>
<dbReference type="Proteomes" id="UP000076842">
    <property type="component" value="Unassembled WGS sequence"/>
</dbReference>
<evidence type="ECO:0008006" key="7">
    <source>
        <dbReference type="Google" id="ProtNLM"/>
    </source>
</evidence>
<dbReference type="GO" id="GO:0003677">
    <property type="term" value="F:DNA binding"/>
    <property type="evidence" value="ECO:0007669"/>
    <property type="project" value="UniProtKB-KW"/>
</dbReference>
<dbReference type="Pfam" id="PF16900">
    <property type="entry name" value="REPA_OB_2"/>
    <property type="match status" value="1"/>
</dbReference>
<sequence>MPLVVKDAENTAMKVTTFLESLCEQLVEQVEVGSILYFANCKIVPIKERRFQPNGALDREIMLEEGSHWRVHTGSYQYKLPEVKIEFTSLNDVRFLAPGSTINVLGILVGVGQIASFSAETRVDPGGGYEAAPDDAEVGATGERRRRELQVVDSSGFVTRVSIWNERADSFKGEEHDVIMLRNAVVAPHGGVTLNVYKKTVIKITPTDLVVKDDVAALVEWYDNIPEGHVYNHASGGYSAVSGQLPGVRPRTFCKTVREVRNSAFGSGNKVETFNVIGKIRQVTSKNLLYRACKSPDCNKSAVGPNTCKIDAHQKLKGRKRYCYTLRVSIGNGSKSGLLPITIFSPLADAILNMEAEELWKFRKNDGDIDTVLSPLIDSCWWFTVQARTHRWFSRNTGTSHDEIQYNATGAVRLEDPEDVEENDSEENDEEDEDNQTRQPAADEEDGDESEDSDEDDSDSSLH</sequence>
<dbReference type="InParanoid" id="A0A165GMT1"/>
<keyword evidence="1" id="KW-0238">DNA-binding</keyword>
<evidence type="ECO:0000313" key="6">
    <source>
        <dbReference type="Proteomes" id="UP000076842"/>
    </source>
</evidence>
<feature type="compositionally biased region" description="Acidic residues" evidence="2">
    <location>
        <begin position="416"/>
        <end position="434"/>
    </location>
</feature>
<proteinExistence type="predicted"/>
<evidence type="ECO:0000259" key="3">
    <source>
        <dbReference type="Pfam" id="PF08646"/>
    </source>
</evidence>
<gene>
    <name evidence="5" type="ORF">CALCODRAFT_482517</name>
</gene>
<protein>
    <recommendedName>
        <fullName evidence="7">Replication protein A OB domain-containing protein</fullName>
    </recommendedName>
</protein>
<organism evidence="5 6">
    <name type="scientific">Calocera cornea HHB12733</name>
    <dbReference type="NCBI Taxonomy" id="1353952"/>
    <lineage>
        <taxon>Eukaryota</taxon>
        <taxon>Fungi</taxon>
        <taxon>Dikarya</taxon>
        <taxon>Basidiomycota</taxon>
        <taxon>Agaricomycotina</taxon>
        <taxon>Dacrymycetes</taxon>
        <taxon>Dacrymycetales</taxon>
        <taxon>Dacrymycetaceae</taxon>
        <taxon>Calocera</taxon>
    </lineage>
</organism>
<evidence type="ECO:0000313" key="5">
    <source>
        <dbReference type="EMBL" id="KZT58261.1"/>
    </source>
</evidence>
<dbReference type="SUPFAM" id="SSF50249">
    <property type="entry name" value="Nucleic acid-binding proteins"/>
    <property type="match status" value="2"/>
</dbReference>
<evidence type="ECO:0000259" key="4">
    <source>
        <dbReference type="Pfam" id="PF16900"/>
    </source>
</evidence>
<feature type="domain" description="Replication protein A OB" evidence="4">
    <location>
        <begin position="143"/>
        <end position="203"/>
    </location>
</feature>
<dbReference type="InterPro" id="IPR012340">
    <property type="entry name" value="NA-bd_OB-fold"/>
</dbReference>
<evidence type="ECO:0000256" key="2">
    <source>
        <dbReference type="SAM" id="MobiDB-lite"/>
    </source>
</evidence>
<dbReference type="EMBL" id="KV423953">
    <property type="protein sequence ID" value="KZT58261.1"/>
    <property type="molecule type" value="Genomic_DNA"/>
</dbReference>
<feature type="region of interest" description="Disordered" evidence="2">
    <location>
        <begin position="408"/>
        <end position="463"/>
    </location>
</feature>
<dbReference type="Gene3D" id="2.40.50.140">
    <property type="entry name" value="Nucleic acid-binding proteins"/>
    <property type="match status" value="2"/>
</dbReference>
<dbReference type="InterPro" id="IPR031657">
    <property type="entry name" value="REPA_OB_2"/>
</dbReference>
<feature type="compositionally biased region" description="Acidic residues" evidence="2">
    <location>
        <begin position="442"/>
        <end position="463"/>
    </location>
</feature>
<evidence type="ECO:0000256" key="1">
    <source>
        <dbReference type="ARBA" id="ARBA00023125"/>
    </source>
</evidence>
<reference evidence="5 6" key="1">
    <citation type="journal article" date="2016" name="Mol. Biol. Evol.">
        <title>Comparative Genomics of Early-Diverging Mushroom-Forming Fungi Provides Insights into the Origins of Lignocellulose Decay Capabilities.</title>
        <authorList>
            <person name="Nagy L.G."/>
            <person name="Riley R."/>
            <person name="Tritt A."/>
            <person name="Adam C."/>
            <person name="Daum C."/>
            <person name="Floudas D."/>
            <person name="Sun H."/>
            <person name="Yadav J.S."/>
            <person name="Pangilinan J."/>
            <person name="Larsson K.H."/>
            <person name="Matsuura K."/>
            <person name="Barry K."/>
            <person name="Labutti K."/>
            <person name="Kuo R."/>
            <person name="Ohm R.A."/>
            <person name="Bhattacharya S.S."/>
            <person name="Shirouzu T."/>
            <person name="Yoshinaga Y."/>
            <person name="Martin F.M."/>
            <person name="Grigoriev I.V."/>
            <person name="Hibbett D.S."/>
        </authorList>
    </citation>
    <scope>NUCLEOTIDE SEQUENCE [LARGE SCALE GENOMIC DNA]</scope>
    <source>
        <strain evidence="5 6">HHB12733</strain>
    </source>
</reference>
<dbReference type="Pfam" id="PF08646">
    <property type="entry name" value="Rep_fac-A_C"/>
    <property type="match status" value="1"/>
</dbReference>